<feature type="region of interest" description="Disordered" evidence="1">
    <location>
        <begin position="78"/>
        <end position="139"/>
    </location>
</feature>
<dbReference type="SUPFAM" id="SSF49503">
    <property type="entry name" value="Cupredoxins"/>
    <property type="match status" value="1"/>
</dbReference>
<feature type="compositionally biased region" description="Low complexity" evidence="1">
    <location>
        <begin position="91"/>
        <end position="117"/>
    </location>
</feature>
<dbReference type="PROSITE" id="PS51485">
    <property type="entry name" value="PHYTOCYANIN"/>
    <property type="match status" value="1"/>
</dbReference>
<dbReference type="PANTHER" id="PTHR33021:SF288">
    <property type="entry name" value="OS03G0648500 PROTEIN"/>
    <property type="match status" value="1"/>
</dbReference>
<feature type="domain" description="Phytocyanin" evidence="3">
    <location>
        <begin position="1"/>
        <end position="73"/>
    </location>
</feature>
<dbReference type="InterPro" id="IPR008972">
    <property type="entry name" value="Cupredoxin"/>
</dbReference>
<comment type="caution">
    <text evidence="4">The sequence shown here is derived from an EMBL/GenBank/DDBJ whole genome shotgun (WGS) entry which is preliminary data.</text>
</comment>
<protein>
    <recommendedName>
        <fullName evidence="3">Phytocyanin domain-containing protein</fullName>
    </recommendedName>
</protein>
<accession>A0AAN9F742</accession>
<dbReference type="Proteomes" id="UP001372338">
    <property type="component" value="Unassembled WGS sequence"/>
</dbReference>
<evidence type="ECO:0000313" key="5">
    <source>
        <dbReference type="Proteomes" id="UP001372338"/>
    </source>
</evidence>
<dbReference type="GO" id="GO:0009055">
    <property type="term" value="F:electron transfer activity"/>
    <property type="evidence" value="ECO:0007669"/>
    <property type="project" value="InterPro"/>
</dbReference>
<keyword evidence="2" id="KW-0812">Transmembrane</keyword>
<evidence type="ECO:0000313" key="4">
    <source>
        <dbReference type="EMBL" id="KAK7268560.1"/>
    </source>
</evidence>
<dbReference type="InterPro" id="IPR039391">
    <property type="entry name" value="Phytocyanin-like"/>
</dbReference>
<sequence length="177" mass="19073">MFNNTEFNFDPKFYNLVQVQHSDYDHCTTLQPIKIFNCNPTIIQLKEKGNLFFTCSIGNYCCLGQKIAITVHEHIAPSPPPSSWSPPPSQVPSSSPNGSAPHPIIPAPASSISPMPANSTTPGGGNHKGGISPVPASSSQWEKSSSMALVYRTSTFNASLGSLLIMFGSFLGLFWVM</sequence>
<feature type="transmembrane region" description="Helical" evidence="2">
    <location>
        <begin position="156"/>
        <end position="176"/>
    </location>
</feature>
<name>A0AAN9F742_CROPI</name>
<evidence type="ECO:0000256" key="1">
    <source>
        <dbReference type="SAM" id="MobiDB-lite"/>
    </source>
</evidence>
<dbReference type="Gene3D" id="2.60.40.420">
    <property type="entry name" value="Cupredoxins - blue copper proteins"/>
    <property type="match status" value="1"/>
</dbReference>
<evidence type="ECO:0000256" key="2">
    <source>
        <dbReference type="SAM" id="Phobius"/>
    </source>
</evidence>
<keyword evidence="2" id="KW-0472">Membrane</keyword>
<dbReference type="InterPro" id="IPR003245">
    <property type="entry name" value="Phytocyanin_dom"/>
</dbReference>
<reference evidence="4 5" key="1">
    <citation type="submission" date="2024-01" db="EMBL/GenBank/DDBJ databases">
        <title>The genomes of 5 underutilized Papilionoideae crops provide insights into root nodulation and disease resistanc.</title>
        <authorList>
            <person name="Yuan L."/>
        </authorList>
    </citation>
    <scope>NUCLEOTIDE SEQUENCE [LARGE SCALE GENOMIC DNA]</scope>
    <source>
        <strain evidence="4">ZHUSHIDOU_FW_LH</strain>
        <tissue evidence="4">Leaf</tissue>
    </source>
</reference>
<dbReference type="EMBL" id="JAYWIO010000004">
    <property type="protein sequence ID" value="KAK7268560.1"/>
    <property type="molecule type" value="Genomic_DNA"/>
</dbReference>
<proteinExistence type="predicted"/>
<gene>
    <name evidence="4" type="ORF">RIF29_21261</name>
</gene>
<keyword evidence="2" id="KW-1133">Transmembrane helix</keyword>
<feature type="compositionally biased region" description="Pro residues" evidence="1">
    <location>
        <begin position="78"/>
        <end position="90"/>
    </location>
</feature>
<evidence type="ECO:0000259" key="3">
    <source>
        <dbReference type="PROSITE" id="PS51485"/>
    </source>
</evidence>
<dbReference type="AlphaFoldDB" id="A0AAN9F742"/>
<dbReference type="Pfam" id="PF02298">
    <property type="entry name" value="Cu_bind_like"/>
    <property type="match status" value="1"/>
</dbReference>
<dbReference type="GO" id="GO:0005886">
    <property type="term" value="C:plasma membrane"/>
    <property type="evidence" value="ECO:0007669"/>
    <property type="project" value="TreeGrafter"/>
</dbReference>
<dbReference type="PANTHER" id="PTHR33021">
    <property type="entry name" value="BLUE COPPER PROTEIN"/>
    <property type="match status" value="1"/>
</dbReference>
<organism evidence="4 5">
    <name type="scientific">Crotalaria pallida</name>
    <name type="common">Smooth rattlebox</name>
    <name type="synonym">Crotalaria striata</name>
    <dbReference type="NCBI Taxonomy" id="3830"/>
    <lineage>
        <taxon>Eukaryota</taxon>
        <taxon>Viridiplantae</taxon>
        <taxon>Streptophyta</taxon>
        <taxon>Embryophyta</taxon>
        <taxon>Tracheophyta</taxon>
        <taxon>Spermatophyta</taxon>
        <taxon>Magnoliopsida</taxon>
        <taxon>eudicotyledons</taxon>
        <taxon>Gunneridae</taxon>
        <taxon>Pentapetalae</taxon>
        <taxon>rosids</taxon>
        <taxon>fabids</taxon>
        <taxon>Fabales</taxon>
        <taxon>Fabaceae</taxon>
        <taxon>Papilionoideae</taxon>
        <taxon>50 kb inversion clade</taxon>
        <taxon>genistoids sensu lato</taxon>
        <taxon>core genistoids</taxon>
        <taxon>Crotalarieae</taxon>
        <taxon>Crotalaria</taxon>
    </lineage>
</organism>
<keyword evidence="5" id="KW-1185">Reference proteome</keyword>